<keyword evidence="2" id="KW-0812">Transmembrane</keyword>
<feature type="region of interest" description="Disordered" evidence="1">
    <location>
        <begin position="104"/>
        <end position="140"/>
    </location>
</feature>
<reference evidence="4" key="2">
    <citation type="journal article" date="2008" name="Nucleic Acids Res.">
        <title>The rice annotation project database (RAP-DB): 2008 update.</title>
        <authorList>
            <consortium name="The rice annotation project (RAP)"/>
        </authorList>
    </citation>
    <scope>GENOME REANNOTATION</scope>
    <source>
        <strain evidence="4">cv. Nipponbare</strain>
    </source>
</reference>
<evidence type="ECO:0000256" key="1">
    <source>
        <dbReference type="SAM" id="MobiDB-lite"/>
    </source>
</evidence>
<dbReference type="AlphaFoldDB" id="Q53WP1"/>
<gene>
    <name evidence="3" type="ORF">OJ1576_F01.14</name>
</gene>
<dbReference type="EMBL" id="AC097176">
    <property type="protein sequence ID" value="AAV59357.1"/>
    <property type="molecule type" value="Genomic_DNA"/>
</dbReference>
<feature type="transmembrane region" description="Helical" evidence="2">
    <location>
        <begin position="12"/>
        <end position="34"/>
    </location>
</feature>
<keyword evidence="2" id="KW-1133">Transmembrane helix</keyword>
<evidence type="ECO:0000313" key="4">
    <source>
        <dbReference type="Proteomes" id="UP000000763"/>
    </source>
</evidence>
<accession>Q53WP1</accession>
<feature type="compositionally biased region" description="Polar residues" evidence="1">
    <location>
        <begin position="106"/>
        <end position="118"/>
    </location>
</feature>
<proteinExistence type="predicted"/>
<organism evidence="3 4">
    <name type="scientific">Oryza sativa subsp. japonica</name>
    <name type="common">Rice</name>
    <dbReference type="NCBI Taxonomy" id="39947"/>
    <lineage>
        <taxon>Eukaryota</taxon>
        <taxon>Viridiplantae</taxon>
        <taxon>Streptophyta</taxon>
        <taxon>Embryophyta</taxon>
        <taxon>Tracheophyta</taxon>
        <taxon>Spermatophyta</taxon>
        <taxon>Magnoliopsida</taxon>
        <taxon>Liliopsida</taxon>
        <taxon>Poales</taxon>
        <taxon>Poaceae</taxon>
        <taxon>BOP clade</taxon>
        <taxon>Oryzoideae</taxon>
        <taxon>Oryzeae</taxon>
        <taxon>Oryzinae</taxon>
        <taxon>Oryza</taxon>
        <taxon>Oryza sativa</taxon>
    </lineage>
</organism>
<reference evidence="4" key="1">
    <citation type="journal article" date="2005" name="Nature">
        <title>The map-based sequence of the rice genome.</title>
        <authorList>
            <consortium name="International rice genome sequencing project (IRGSP)"/>
            <person name="Matsumoto T."/>
            <person name="Wu J."/>
            <person name="Kanamori H."/>
            <person name="Katayose Y."/>
            <person name="Fujisawa M."/>
            <person name="Namiki N."/>
            <person name="Mizuno H."/>
            <person name="Yamamoto K."/>
            <person name="Antonio B.A."/>
            <person name="Baba T."/>
            <person name="Sakata K."/>
            <person name="Nagamura Y."/>
            <person name="Aoki H."/>
            <person name="Arikawa K."/>
            <person name="Arita K."/>
            <person name="Bito T."/>
            <person name="Chiden Y."/>
            <person name="Fujitsuka N."/>
            <person name="Fukunaka R."/>
            <person name="Hamada M."/>
            <person name="Harada C."/>
            <person name="Hayashi A."/>
            <person name="Hijishita S."/>
            <person name="Honda M."/>
            <person name="Hosokawa S."/>
            <person name="Ichikawa Y."/>
            <person name="Idonuma A."/>
            <person name="Iijima M."/>
            <person name="Ikeda M."/>
            <person name="Ikeno M."/>
            <person name="Ito K."/>
            <person name="Ito S."/>
            <person name="Ito T."/>
            <person name="Ito Y."/>
            <person name="Ito Y."/>
            <person name="Iwabuchi A."/>
            <person name="Kamiya K."/>
            <person name="Karasawa W."/>
            <person name="Kurita K."/>
            <person name="Katagiri S."/>
            <person name="Kikuta A."/>
            <person name="Kobayashi H."/>
            <person name="Kobayashi N."/>
            <person name="Machita K."/>
            <person name="Maehara T."/>
            <person name="Masukawa M."/>
            <person name="Mizubayashi T."/>
            <person name="Mukai Y."/>
            <person name="Nagasaki H."/>
            <person name="Nagata Y."/>
            <person name="Naito S."/>
            <person name="Nakashima M."/>
            <person name="Nakama Y."/>
            <person name="Nakamichi Y."/>
            <person name="Nakamura M."/>
            <person name="Meguro A."/>
            <person name="Negishi M."/>
            <person name="Ohta I."/>
            <person name="Ohta T."/>
            <person name="Okamoto M."/>
            <person name="Ono N."/>
            <person name="Saji S."/>
            <person name="Sakaguchi M."/>
            <person name="Sakai K."/>
            <person name="Shibata M."/>
            <person name="Shimokawa T."/>
            <person name="Song J."/>
            <person name="Takazaki Y."/>
            <person name="Terasawa K."/>
            <person name="Tsugane M."/>
            <person name="Tsuji K."/>
            <person name="Ueda S."/>
            <person name="Waki K."/>
            <person name="Yamagata H."/>
            <person name="Yamamoto M."/>
            <person name="Yamamoto S."/>
            <person name="Yamane H."/>
            <person name="Yoshiki S."/>
            <person name="Yoshihara R."/>
            <person name="Yukawa K."/>
            <person name="Zhong H."/>
            <person name="Yano M."/>
            <person name="Yuan Q."/>
            <person name="Ouyang S."/>
            <person name="Liu J."/>
            <person name="Jones K.M."/>
            <person name="Gansberger K."/>
            <person name="Moffat K."/>
            <person name="Hill J."/>
            <person name="Bera J."/>
            <person name="Fadrosh D."/>
            <person name="Jin S."/>
            <person name="Johri S."/>
            <person name="Kim M."/>
            <person name="Overton L."/>
            <person name="Reardon M."/>
            <person name="Tsitrin T."/>
            <person name="Vuong H."/>
            <person name="Weaver B."/>
            <person name="Ciecko A."/>
            <person name="Tallon L."/>
            <person name="Jackson J."/>
            <person name="Pai G."/>
            <person name="Aken S.V."/>
            <person name="Utterback T."/>
            <person name="Reidmuller S."/>
            <person name="Feldblyum T."/>
            <person name="Hsiao J."/>
            <person name="Zismann V."/>
            <person name="Iobst S."/>
            <person name="de Vazeille A.R."/>
            <person name="Buell C.R."/>
            <person name="Ying K."/>
            <person name="Li Y."/>
            <person name="Lu T."/>
            <person name="Huang Y."/>
            <person name="Zhao Q."/>
            <person name="Feng Q."/>
            <person name="Zhang L."/>
            <person name="Zhu J."/>
            <person name="Weng Q."/>
            <person name="Mu J."/>
            <person name="Lu Y."/>
            <person name="Fan D."/>
            <person name="Liu Y."/>
            <person name="Guan J."/>
            <person name="Zhang Y."/>
            <person name="Yu S."/>
            <person name="Liu X."/>
            <person name="Zhang Y."/>
            <person name="Hong G."/>
            <person name="Han B."/>
            <person name="Choisne N."/>
            <person name="Demange N."/>
            <person name="Orjeda G."/>
            <person name="Samain S."/>
            <person name="Cattolico L."/>
            <person name="Pelletier E."/>
            <person name="Couloux A."/>
            <person name="Segurens B."/>
            <person name="Wincker P."/>
            <person name="D'Hont A."/>
            <person name="Scarpelli C."/>
            <person name="Weissenbach J."/>
            <person name="Salanoubat M."/>
            <person name="Quetier F."/>
            <person name="Yu Y."/>
            <person name="Kim H.R."/>
            <person name="Rambo T."/>
            <person name="Currie J."/>
            <person name="Collura K."/>
            <person name="Luo M."/>
            <person name="Yang T."/>
            <person name="Ammiraju J.S.S."/>
            <person name="Engler F."/>
            <person name="Soderlund C."/>
            <person name="Wing R.A."/>
            <person name="Palmer L.E."/>
            <person name="de la Bastide M."/>
            <person name="Spiegel L."/>
            <person name="Nascimento L."/>
            <person name="Zutavern T."/>
            <person name="O'Shaughnessy A."/>
            <person name="Dike S."/>
            <person name="Dedhia N."/>
            <person name="Preston R."/>
            <person name="Balija V."/>
            <person name="McCombie W.R."/>
            <person name="Chow T."/>
            <person name="Chen H."/>
            <person name="Chung M."/>
            <person name="Chen C."/>
            <person name="Shaw J."/>
            <person name="Wu H."/>
            <person name="Hsiao K."/>
            <person name="Chao Y."/>
            <person name="Chu M."/>
            <person name="Cheng C."/>
            <person name="Hour A."/>
            <person name="Lee P."/>
            <person name="Lin S."/>
            <person name="Lin Y."/>
            <person name="Liou J."/>
            <person name="Liu S."/>
            <person name="Hsing Y."/>
            <person name="Raghuvanshi S."/>
            <person name="Mohanty A."/>
            <person name="Bharti A.K."/>
            <person name="Gaur A."/>
            <person name="Gupta V."/>
            <person name="Kumar D."/>
            <person name="Ravi V."/>
            <person name="Vij S."/>
            <person name="Kapur A."/>
            <person name="Khurana P."/>
            <person name="Khurana P."/>
            <person name="Khurana J.P."/>
            <person name="Tyagi A.K."/>
            <person name="Gaikwad K."/>
            <person name="Singh A."/>
            <person name="Dalal V."/>
            <person name="Srivastava S."/>
            <person name="Dixit A."/>
            <person name="Pal A.K."/>
            <person name="Ghazi I.A."/>
            <person name="Yadav M."/>
            <person name="Pandit A."/>
            <person name="Bhargava A."/>
            <person name="Sureshbabu K."/>
            <person name="Batra K."/>
            <person name="Sharma T.R."/>
            <person name="Mohapatra T."/>
            <person name="Singh N.K."/>
            <person name="Messing J."/>
            <person name="Nelson A.B."/>
            <person name="Fuks G."/>
            <person name="Kavchok S."/>
            <person name="Keizer G."/>
            <person name="Linton E."/>
            <person name="Llaca V."/>
            <person name="Song R."/>
            <person name="Tanyolac B."/>
            <person name="Young S."/>
            <person name="Ho-Il K."/>
            <person name="Hahn J.H."/>
            <person name="Sangsakoo G."/>
            <person name="Vanavichit A."/>
            <person name="de Mattos Luiz.A.T."/>
            <person name="Zimmer P.D."/>
            <person name="Malone G."/>
            <person name="Dellagostin O."/>
            <person name="de Oliveira A.C."/>
            <person name="Bevan M."/>
            <person name="Bancroft I."/>
            <person name="Minx P."/>
            <person name="Cordum H."/>
            <person name="Wilson R."/>
            <person name="Cheng Z."/>
            <person name="Jin W."/>
            <person name="Jiang J."/>
            <person name="Leong S.A."/>
            <person name="Iwama H."/>
            <person name="Gojobori T."/>
            <person name="Itoh T."/>
            <person name="Niimura Y."/>
            <person name="Fujii Y."/>
            <person name="Habara T."/>
            <person name="Sakai H."/>
            <person name="Sato Y."/>
            <person name="Wilson G."/>
            <person name="Kumar K."/>
            <person name="McCouch S."/>
            <person name="Juretic N."/>
            <person name="Hoen D."/>
            <person name="Wright S."/>
            <person name="Bruskiewich R."/>
            <person name="Bureau T."/>
            <person name="Miyao A."/>
            <person name="Hirochika H."/>
            <person name="Nishikawa T."/>
            <person name="Kadowaki K."/>
            <person name="Sugiura M."/>
            <person name="Burr B."/>
            <person name="Sasaki T."/>
        </authorList>
    </citation>
    <scope>NUCLEOTIDE SEQUENCE [LARGE SCALE GENOMIC DNA]</scope>
    <source>
        <strain evidence="4">cv. Nipponbare</strain>
    </source>
</reference>
<keyword evidence="2" id="KW-0472">Membrane</keyword>
<evidence type="ECO:0000313" key="3">
    <source>
        <dbReference type="EMBL" id="AAV59357.1"/>
    </source>
</evidence>
<name>Q53WP1_ORYSJ</name>
<evidence type="ECO:0000256" key="2">
    <source>
        <dbReference type="SAM" id="Phobius"/>
    </source>
</evidence>
<dbReference type="Proteomes" id="UP000000763">
    <property type="component" value="Chromosome 5"/>
</dbReference>
<sequence>MILLAALRRQYSFNVGLSLIVFDMSASVMTMLLLRHPQCAFASIRACTHVVLSSPLNVLQGFKVQREARSRTIDARQSIGRRTTSHAVLNAAVVVGTPPINALGSAPSSTHSAATWQPSVGPGATQPLGPEGCNGIPRDP</sequence>
<protein>
    <submittedName>
        <fullName evidence="3">Uncharacterized protein</fullName>
    </submittedName>
</protein>